<dbReference type="GO" id="GO:0008270">
    <property type="term" value="F:zinc ion binding"/>
    <property type="evidence" value="ECO:0007669"/>
    <property type="project" value="UniProtKB-KW"/>
</dbReference>
<feature type="domain" description="FLYWCH-type" evidence="4">
    <location>
        <begin position="49"/>
        <end position="107"/>
    </location>
</feature>
<evidence type="ECO:0000259" key="4">
    <source>
        <dbReference type="Pfam" id="PF04500"/>
    </source>
</evidence>
<dbReference type="EMBL" id="CAKOGL010000004">
    <property type="protein sequence ID" value="CAH2085687.1"/>
    <property type="molecule type" value="Genomic_DNA"/>
</dbReference>
<evidence type="ECO:0000313" key="6">
    <source>
        <dbReference type="Proteomes" id="UP001153954"/>
    </source>
</evidence>
<evidence type="ECO:0000313" key="5">
    <source>
        <dbReference type="EMBL" id="CAH2085687.1"/>
    </source>
</evidence>
<evidence type="ECO:0000256" key="3">
    <source>
        <dbReference type="ARBA" id="ARBA00022833"/>
    </source>
</evidence>
<dbReference type="Gene3D" id="2.20.25.240">
    <property type="match status" value="1"/>
</dbReference>
<keyword evidence="1" id="KW-0479">Metal-binding</keyword>
<dbReference type="InterPro" id="IPR007588">
    <property type="entry name" value="Znf_FLYWCH"/>
</dbReference>
<reference evidence="5" key="1">
    <citation type="submission" date="2022-03" db="EMBL/GenBank/DDBJ databases">
        <authorList>
            <person name="Tunstrom K."/>
        </authorList>
    </citation>
    <scope>NUCLEOTIDE SEQUENCE</scope>
</reference>
<organism evidence="5 6">
    <name type="scientific">Euphydryas editha</name>
    <name type="common">Edith's checkerspot</name>
    <dbReference type="NCBI Taxonomy" id="104508"/>
    <lineage>
        <taxon>Eukaryota</taxon>
        <taxon>Metazoa</taxon>
        <taxon>Ecdysozoa</taxon>
        <taxon>Arthropoda</taxon>
        <taxon>Hexapoda</taxon>
        <taxon>Insecta</taxon>
        <taxon>Pterygota</taxon>
        <taxon>Neoptera</taxon>
        <taxon>Endopterygota</taxon>
        <taxon>Lepidoptera</taxon>
        <taxon>Glossata</taxon>
        <taxon>Ditrysia</taxon>
        <taxon>Papilionoidea</taxon>
        <taxon>Nymphalidae</taxon>
        <taxon>Nymphalinae</taxon>
        <taxon>Euphydryas</taxon>
    </lineage>
</organism>
<accession>A0AAU9TJK4</accession>
<keyword evidence="2" id="KW-0863">Zinc-finger</keyword>
<evidence type="ECO:0000256" key="2">
    <source>
        <dbReference type="ARBA" id="ARBA00022771"/>
    </source>
</evidence>
<dbReference type="AlphaFoldDB" id="A0AAU9TJK4"/>
<comment type="caution">
    <text evidence="5">The sequence shown here is derived from an EMBL/GenBank/DDBJ whole genome shotgun (WGS) entry which is preliminary data.</text>
</comment>
<dbReference type="Pfam" id="PF04500">
    <property type="entry name" value="FLYWCH"/>
    <property type="match status" value="1"/>
</dbReference>
<keyword evidence="3" id="KW-0862">Zinc</keyword>
<proteinExistence type="predicted"/>
<gene>
    <name evidence="5" type="ORF">EEDITHA_LOCUS2135</name>
</gene>
<sequence>MSGFWYKLDACYKGKRRWTCAKGCGARIHTSGKKVVFSELRHRLQVIYNEKGYPKLVLDGYYYRPHNAYRNQPKVLWYCASRNKFHCPASLRTYKREVVAVEGKHNHEP</sequence>
<keyword evidence="6" id="KW-1185">Reference proteome</keyword>
<evidence type="ECO:0000256" key="1">
    <source>
        <dbReference type="ARBA" id="ARBA00022723"/>
    </source>
</evidence>
<name>A0AAU9TJK4_EUPED</name>
<protein>
    <recommendedName>
        <fullName evidence="4">FLYWCH-type domain-containing protein</fullName>
    </recommendedName>
</protein>
<dbReference type="Proteomes" id="UP001153954">
    <property type="component" value="Unassembled WGS sequence"/>
</dbReference>